<dbReference type="Gene3D" id="3.80.10.10">
    <property type="entry name" value="Ribonuclease Inhibitor"/>
    <property type="match status" value="1"/>
</dbReference>
<dbReference type="SUPFAM" id="SSF52058">
    <property type="entry name" value="L domain-like"/>
    <property type="match status" value="1"/>
</dbReference>
<reference evidence="1" key="1">
    <citation type="submission" date="2017-05" db="UniProtKB">
        <authorList>
            <consortium name="EnsemblMetazoa"/>
        </authorList>
    </citation>
    <scope>IDENTIFICATION</scope>
</reference>
<evidence type="ECO:0000313" key="1">
    <source>
        <dbReference type="EnsemblMetazoa" id="Aqu2.1.05733_001"/>
    </source>
</evidence>
<protein>
    <submittedName>
        <fullName evidence="1">Uncharacterized protein</fullName>
    </submittedName>
</protein>
<name>A0A1X7SUH7_AMPQE</name>
<dbReference type="InParanoid" id="A0A1X7SUH7"/>
<proteinExistence type="predicted"/>
<organism evidence="1">
    <name type="scientific">Amphimedon queenslandica</name>
    <name type="common">Sponge</name>
    <dbReference type="NCBI Taxonomy" id="400682"/>
    <lineage>
        <taxon>Eukaryota</taxon>
        <taxon>Metazoa</taxon>
        <taxon>Porifera</taxon>
        <taxon>Demospongiae</taxon>
        <taxon>Heteroscleromorpha</taxon>
        <taxon>Haplosclerida</taxon>
        <taxon>Niphatidae</taxon>
        <taxon>Amphimedon</taxon>
    </lineage>
</organism>
<dbReference type="AlphaFoldDB" id="A0A1X7SUH7"/>
<dbReference type="EnsemblMetazoa" id="Aqu2.1.05733_001">
    <property type="protein sequence ID" value="Aqu2.1.05733_001"/>
    <property type="gene ID" value="Aqu2.1.05733"/>
</dbReference>
<accession>A0A1X7SUH7</accession>
<dbReference type="OrthoDB" id="6125719at2759"/>
<dbReference type="InterPro" id="IPR032675">
    <property type="entry name" value="LRR_dom_sf"/>
</dbReference>
<sequence length="467" mass="53775">MERCFKIFAKLKKVVLVYNSFKAEKLFEKWLLNNCLPQIFIIISAYEKTYWLRNIYHLPNITHSAYFAAYREFRRPLDFDFYDVPEYSLEIGPNSSESVAVTANGELMITMRDMITPVNNDVNQRYAVFEDEAVTPGLSVYTSQYGVTITILRFSFVTVSLESFRMIVKETPNVLEVSLKGSIISDSLDAYMVPLSVHCLKLRGLDVSRFSTSSRDSINFDVEHFWNLLSKMKYLEYLSVNCCSLSPLDSNSQHGEHSARVLTDRELAVKESVIGHSKRMTRLKGLHVFETIKTEELDYFISQHLLSMISNLESLLYFQIDISYAAGIASKLYNIEGLESILQKCQKLSVLIIQSAPVKAIRLPVDPALYGNLTHFHIDCSCALMTVEFGRTLAINSKKKLKHLLLGYRYVNIENVLDKVKEGNFITFYELGTEKCFYRHDKNRNRSKKRGKLPQLDFYIGEFSTLH</sequence>